<keyword evidence="3" id="KW-1185">Reference proteome</keyword>
<feature type="transmembrane region" description="Helical" evidence="1">
    <location>
        <begin position="55"/>
        <end position="81"/>
    </location>
</feature>
<evidence type="ECO:0000256" key="1">
    <source>
        <dbReference type="SAM" id="Phobius"/>
    </source>
</evidence>
<accession>A0ABT9VW48</accession>
<protein>
    <submittedName>
        <fullName evidence="2">Uncharacterized protein</fullName>
    </submittedName>
</protein>
<proteinExistence type="predicted"/>
<evidence type="ECO:0000313" key="3">
    <source>
        <dbReference type="Proteomes" id="UP001235840"/>
    </source>
</evidence>
<dbReference type="RefSeq" id="WP_307392018.1">
    <property type="nucleotide sequence ID" value="NZ_BAAADK010000045.1"/>
</dbReference>
<keyword evidence="1" id="KW-0472">Membrane</keyword>
<keyword evidence="1" id="KW-0812">Transmembrane</keyword>
<sequence>MVHKKIKKFWDNNDGKKLSTFSFFMMVVSMTPFAILAFYFGYIDGSIYYDRLPWSVMYILLPVSMTIFTFFLVLTLTGLYAQVYKKKLSMHSILVGIIMVVIMYLINFLR</sequence>
<dbReference type="EMBL" id="JAUSTY010000004">
    <property type="protein sequence ID" value="MDQ0165220.1"/>
    <property type="molecule type" value="Genomic_DNA"/>
</dbReference>
<organism evidence="2 3">
    <name type="scientific">Caldalkalibacillus horti</name>
    <dbReference type="NCBI Taxonomy" id="77523"/>
    <lineage>
        <taxon>Bacteria</taxon>
        <taxon>Bacillati</taxon>
        <taxon>Bacillota</taxon>
        <taxon>Bacilli</taxon>
        <taxon>Bacillales</taxon>
        <taxon>Bacillaceae</taxon>
        <taxon>Caldalkalibacillus</taxon>
    </lineage>
</organism>
<name>A0ABT9VW48_9BACI</name>
<feature type="transmembrane region" description="Helical" evidence="1">
    <location>
        <begin position="88"/>
        <end position="106"/>
    </location>
</feature>
<feature type="transmembrane region" description="Helical" evidence="1">
    <location>
        <begin position="21"/>
        <end position="43"/>
    </location>
</feature>
<dbReference type="Proteomes" id="UP001235840">
    <property type="component" value="Unassembled WGS sequence"/>
</dbReference>
<reference evidence="2 3" key="1">
    <citation type="submission" date="2023-07" db="EMBL/GenBank/DDBJ databases">
        <title>Genomic Encyclopedia of Type Strains, Phase IV (KMG-IV): sequencing the most valuable type-strain genomes for metagenomic binning, comparative biology and taxonomic classification.</title>
        <authorList>
            <person name="Goeker M."/>
        </authorList>
    </citation>
    <scope>NUCLEOTIDE SEQUENCE [LARGE SCALE GENOMIC DNA]</scope>
    <source>
        <strain evidence="2 3">DSM 12751</strain>
    </source>
</reference>
<comment type="caution">
    <text evidence="2">The sequence shown here is derived from an EMBL/GenBank/DDBJ whole genome shotgun (WGS) entry which is preliminary data.</text>
</comment>
<keyword evidence="1" id="KW-1133">Transmembrane helix</keyword>
<evidence type="ECO:0000313" key="2">
    <source>
        <dbReference type="EMBL" id="MDQ0165220.1"/>
    </source>
</evidence>
<gene>
    <name evidence="2" type="ORF">J2S11_001120</name>
</gene>